<dbReference type="RefSeq" id="WP_006208955.1">
    <property type="nucleotide sequence ID" value="NZ_ADHJ01000017.1"/>
</dbReference>
<keyword evidence="1" id="KW-0472">Membrane</keyword>
<comment type="caution">
    <text evidence="2">The sequence shown here is derived from an EMBL/GenBank/DDBJ whole genome shotgun (WGS) entry which is preliminary data.</text>
</comment>
<keyword evidence="1" id="KW-1133">Transmembrane helix</keyword>
<dbReference type="GO" id="GO:0005886">
    <property type="term" value="C:plasma membrane"/>
    <property type="evidence" value="ECO:0007669"/>
    <property type="project" value="TreeGrafter"/>
</dbReference>
<proteinExistence type="predicted"/>
<gene>
    <name evidence="2" type="ORF">PVOR_10594</name>
</gene>
<dbReference type="Proteomes" id="UP000003094">
    <property type="component" value="Unassembled WGS sequence"/>
</dbReference>
<dbReference type="Pfam" id="PF02447">
    <property type="entry name" value="GntP_permease"/>
    <property type="match status" value="1"/>
</dbReference>
<dbReference type="AlphaFoldDB" id="A0A2R9SX82"/>
<evidence type="ECO:0000256" key="1">
    <source>
        <dbReference type="SAM" id="Phobius"/>
    </source>
</evidence>
<dbReference type="InterPro" id="IPR003474">
    <property type="entry name" value="Glcn_transporter"/>
</dbReference>
<evidence type="ECO:0000313" key="2">
    <source>
        <dbReference type="EMBL" id="EFU41982.1"/>
    </source>
</evidence>
<accession>A0A2R9SX82</accession>
<evidence type="ECO:0000313" key="3">
    <source>
        <dbReference type="Proteomes" id="UP000003094"/>
    </source>
</evidence>
<feature type="transmembrane region" description="Helical" evidence="1">
    <location>
        <begin position="30"/>
        <end position="48"/>
    </location>
</feature>
<protein>
    <recommendedName>
        <fullName evidence="4">Gluconate transporter</fullName>
    </recommendedName>
</protein>
<keyword evidence="1" id="KW-0812">Transmembrane</keyword>
<keyword evidence="3" id="KW-1185">Reference proteome</keyword>
<feature type="transmembrane region" description="Helical" evidence="1">
    <location>
        <begin position="6"/>
        <end position="23"/>
    </location>
</feature>
<name>A0A2R9SX82_9BACL</name>
<reference evidence="2 3" key="1">
    <citation type="journal article" date="2010" name="BMC Genomics">
        <title>Genome sequence of the pattern forming Paenibacillus vortex bacterium reveals potential for thriving in complex environments.</title>
        <authorList>
            <person name="Sirota-Madi A."/>
            <person name="Olender T."/>
            <person name="Helman Y."/>
            <person name="Ingham C."/>
            <person name="Brainis I."/>
            <person name="Roth D."/>
            <person name="Hagi E."/>
            <person name="Brodsky L."/>
            <person name="Leshkowitz D."/>
            <person name="Galatenko V."/>
            <person name="Nikolaev V."/>
            <person name="Mugasimangalam R.C."/>
            <person name="Bransburg-Zabary S."/>
            <person name="Gutnick D.L."/>
            <person name="Lancet D."/>
            <person name="Ben-Jacob E."/>
        </authorList>
    </citation>
    <scope>NUCLEOTIDE SEQUENCE [LARGE SCALE GENOMIC DNA]</scope>
    <source>
        <strain evidence="2 3">V453</strain>
    </source>
</reference>
<dbReference type="PANTHER" id="PTHR30354">
    <property type="entry name" value="GNT FAMILY GLUCONATE TRANSPORTER"/>
    <property type="match status" value="1"/>
</dbReference>
<organism evidence="2 3">
    <name type="scientific">Paenibacillus vortex V453</name>
    <dbReference type="NCBI Taxonomy" id="715225"/>
    <lineage>
        <taxon>Bacteria</taxon>
        <taxon>Bacillati</taxon>
        <taxon>Bacillota</taxon>
        <taxon>Bacilli</taxon>
        <taxon>Bacillales</taxon>
        <taxon>Paenibacillaceae</taxon>
        <taxon>Paenibacillus</taxon>
    </lineage>
</organism>
<evidence type="ECO:0008006" key="4">
    <source>
        <dbReference type="Google" id="ProtNLM"/>
    </source>
</evidence>
<dbReference type="EMBL" id="ADHJ01000017">
    <property type="protein sequence ID" value="EFU41982.1"/>
    <property type="molecule type" value="Genomic_DNA"/>
</dbReference>
<dbReference type="KEGG" id="pvo:PVOR_10594"/>
<feature type="transmembrane region" description="Helical" evidence="1">
    <location>
        <begin position="54"/>
        <end position="72"/>
    </location>
</feature>
<dbReference type="GO" id="GO:0015128">
    <property type="term" value="F:gluconate transmembrane transporter activity"/>
    <property type="evidence" value="ECO:0007669"/>
    <property type="project" value="InterPro"/>
</dbReference>
<dbReference type="PANTHER" id="PTHR30354:SF11">
    <property type="entry name" value="PERMEASE"/>
    <property type="match status" value="1"/>
</dbReference>
<sequence>MLTGPMLIVVFLIALAFLFLLIIKWKVEPFLALTVIAFGTAIAIGIPLKEVPGIVTSGFGNTLVGVGILIGLRRHRSASFLALPVQLKRLPARF</sequence>